<dbReference type="NCBIfam" id="TIGR02357">
    <property type="entry name" value="ECF_ThiT_YuaJ"/>
    <property type="match status" value="1"/>
</dbReference>
<organism evidence="2 3">
    <name type="scientific">Wansuia hejianensis</name>
    <dbReference type="NCBI Taxonomy" id="2763667"/>
    <lineage>
        <taxon>Bacteria</taxon>
        <taxon>Bacillati</taxon>
        <taxon>Bacillota</taxon>
        <taxon>Clostridia</taxon>
        <taxon>Lachnospirales</taxon>
        <taxon>Lachnospiraceae</taxon>
        <taxon>Wansuia</taxon>
    </lineage>
</organism>
<feature type="transmembrane region" description="Helical" evidence="1">
    <location>
        <begin position="153"/>
        <end position="171"/>
    </location>
</feature>
<comment type="caution">
    <text evidence="2">The sequence shown here is derived from an EMBL/GenBank/DDBJ whole genome shotgun (WGS) entry which is preliminary data.</text>
</comment>
<feature type="transmembrane region" description="Helical" evidence="1">
    <location>
        <begin position="112"/>
        <end position="133"/>
    </location>
</feature>
<dbReference type="Gene3D" id="1.10.1760.20">
    <property type="match status" value="1"/>
</dbReference>
<evidence type="ECO:0000256" key="1">
    <source>
        <dbReference type="SAM" id="Phobius"/>
    </source>
</evidence>
<keyword evidence="1" id="KW-1133">Transmembrane helix</keyword>
<feature type="transmembrane region" description="Helical" evidence="1">
    <location>
        <begin position="45"/>
        <end position="67"/>
    </location>
</feature>
<dbReference type="AlphaFoldDB" id="A0A926EV69"/>
<dbReference type="GO" id="GO:0005886">
    <property type="term" value="C:plasma membrane"/>
    <property type="evidence" value="ECO:0007669"/>
    <property type="project" value="InterPro"/>
</dbReference>
<dbReference type="EMBL" id="JACRTK010000002">
    <property type="protein sequence ID" value="MBC8590463.1"/>
    <property type="molecule type" value="Genomic_DNA"/>
</dbReference>
<dbReference type="Pfam" id="PF09515">
    <property type="entry name" value="Thia_YuaJ"/>
    <property type="match status" value="1"/>
</dbReference>
<evidence type="ECO:0000313" key="2">
    <source>
        <dbReference type="EMBL" id="MBC8590463.1"/>
    </source>
</evidence>
<accession>A0A926EV69</accession>
<dbReference type="RefSeq" id="WP_249323306.1">
    <property type="nucleotide sequence ID" value="NZ_JACRTK010000002.1"/>
</dbReference>
<proteinExistence type="predicted"/>
<reference evidence="2 3" key="1">
    <citation type="submission" date="2020-08" db="EMBL/GenBank/DDBJ databases">
        <title>Genome public.</title>
        <authorList>
            <person name="Liu C."/>
            <person name="Sun Q."/>
        </authorList>
    </citation>
    <scope>NUCLEOTIDE SEQUENCE [LARGE SCALE GENOMIC DNA]</scope>
    <source>
        <strain evidence="2 3">NSJ-26</strain>
    </source>
</reference>
<gene>
    <name evidence="2" type="primary">thiT</name>
    <name evidence="2" type="ORF">H8689_04890</name>
</gene>
<name>A0A926EV69_9FIRM</name>
<keyword evidence="3" id="KW-1185">Reference proteome</keyword>
<feature type="transmembrane region" description="Helical" evidence="1">
    <location>
        <begin position="79"/>
        <end position="100"/>
    </location>
</feature>
<protein>
    <submittedName>
        <fullName evidence="2">Energy-coupled thiamine transporter ThiT</fullName>
    </submittedName>
</protein>
<keyword evidence="1" id="KW-0812">Transmembrane</keyword>
<dbReference type="GO" id="GO:0015234">
    <property type="term" value="F:thiamine transmembrane transporter activity"/>
    <property type="evidence" value="ECO:0007669"/>
    <property type="project" value="InterPro"/>
</dbReference>
<dbReference type="InterPro" id="IPR012651">
    <property type="entry name" value="Thia_Transptr_ThiT"/>
</dbReference>
<evidence type="ECO:0000313" key="3">
    <source>
        <dbReference type="Proteomes" id="UP000601522"/>
    </source>
</evidence>
<keyword evidence="1" id="KW-0472">Membrane</keyword>
<sequence length="180" mass="19878">MNKKNSIKMLTEGGMMIALSILLGRIKLYEAPMGGSVTAGSMIPLMLFAIRWGIIPGIAVGATYGLLDFMLKPQFYHPIQFILDYPMAFGLLGLAGLGYFTKNYDAKGYFNLILGIILGIGGRMISHVLSGVVFFAEYAGDKNPWIYSIQYNAYYLIPELIISIVVLALIWKPIKRTIVG</sequence>
<dbReference type="Proteomes" id="UP000601522">
    <property type="component" value="Unassembled WGS sequence"/>
</dbReference>